<dbReference type="AlphaFoldDB" id="A0A0A8YPY2"/>
<reference evidence="1" key="2">
    <citation type="journal article" date="2015" name="Data Brief">
        <title>Shoot transcriptome of the giant reed, Arundo donax.</title>
        <authorList>
            <person name="Barrero R.A."/>
            <person name="Guerrero F.D."/>
            <person name="Moolhuijzen P."/>
            <person name="Goolsby J.A."/>
            <person name="Tidwell J."/>
            <person name="Bellgard S.E."/>
            <person name="Bellgard M.I."/>
        </authorList>
    </citation>
    <scope>NUCLEOTIDE SEQUENCE</scope>
    <source>
        <tissue evidence="1">Shoot tissue taken approximately 20 cm above the soil surface</tissue>
    </source>
</reference>
<sequence>MRRSCSGSIAAVNDASILEDGDGNSGFPIPY</sequence>
<organism evidence="1">
    <name type="scientific">Arundo donax</name>
    <name type="common">Giant reed</name>
    <name type="synonym">Donax arundinaceus</name>
    <dbReference type="NCBI Taxonomy" id="35708"/>
    <lineage>
        <taxon>Eukaryota</taxon>
        <taxon>Viridiplantae</taxon>
        <taxon>Streptophyta</taxon>
        <taxon>Embryophyta</taxon>
        <taxon>Tracheophyta</taxon>
        <taxon>Spermatophyta</taxon>
        <taxon>Magnoliopsida</taxon>
        <taxon>Liliopsida</taxon>
        <taxon>Poales</taxon>
        <taxon>Poaceae</taxon>
        <taxon>PACMAD clade</taxon>
        <taxon>Arundinoideae</taxon>
        <taxon>Arundineae</taxon>
        <taxon>Arundo</taxon>
    </lineage>
</organism>
<reference evidence="1" key="1">
    <citation type="submission" date="2014-09" db="EMBL/GenBank/DDBJ databases">
        <authorList>
            <person name="Magalhaes I.L.F."/>
            <person name="Oliveira U."/>
            <person name="Santos F.R."/>
            <person name="Vidigal T.H.D.A."/>
            <person name="Brescovit A.D."/>
            <person name="Santos A.J."/>
        </authorList>
    </citation>
    <scope>NUCLEOTIDE SEQUENCE</scope>
    <source>
        <tissue evidence="1">Shoot tissue taken approximately 20 cm above the soil surface</tissue>
    </source>
</reference>
<name>A0A0A8YPY2_ARUDO</name>
<accession>A0A0A8YPY2</accession>
<proteinExistence type="predicted"/>
<protein>
    <submittedName>
        <fullName evidence="1">Uncharacterized protein</fullName>
    </submittedName>
</protein>
<evidence type="ECO:0000313" key="1">
    <source>
        <dbReference type="EMBL" id="JAD28809.1"/>
    </source>
</evidence>
<dbReference type="EMBL" id="GBRH01269086">
    <property type="protein sequence ID" value="JAD28809.1"/>
    <property type="molecule type" value="Transcribed_RNA"/>
</dbReference>